<dbReference type="GO" id="GO:0004222">
    <property type="term" value="F:metalloendopeptidase activity"/>
    <property type="evidence" value="ECO:0007669"/>
    <property type="project" value="InterPro"/>
</dbReference>
<dbReference type="InterPro" id="IPR000718">
    <property type="entry name" value="Peptidase_M13"/>
</dbReference>
<proteinExistence type="inferred from homology"/>
<feature type="domain" description="Peptidase M13 N-terminal" evidence="3">
    <location>
        <begin position="253"/>
        <end position="450"/>
    </location>
</feature>
<evidence type="ECO:0000256" key="2">
    <source>
        <dbReference type="ARBA" id="ARBA00007357"/>
    </source>
</evidence>
<dbReference type="InterPro" id="IPR042089">
    <property type="entry name" value="Peptidase_M13_dom_2"/>
</dbReference>
<dbReference type="OrthoDB" id="7696345at2759"/>
<gene>
    <name evidence="4" type="ORF">TSAR_012625</name>
</gene>
<organism evidence="4 5">
    <name type="scientific">Trichomalopsis sarcophagae</name>
    <dbReference type="NCBI Taxonomy" id="543379"/>
    <lineage>
        <taxon>Eukaryota</taxon>
        <taxon>Metazoa</taxon>
        <taxon>Ecdysozoa</taxon>
        <taxon>Arthropoda</taxon>
        <taxon>Hexapoda</taxon>
        <taxon>Insecta</taxon>
        <taxon>Pterygota</taxon>
        <taxon>Neoptera</taxon>
        <taxon>Endopterygota</taxon>
        <taxon>Hymenoptera</taxon>
        <taxon>Apocrita</taxon>
        <taxon>Proctotrupomorpha</taxon>
        <taxon>Chalcidoidea</taxon>
        <taxon>Pteromalidae</taxon>
        <taxon>Pteromalinae</taxon>
        <taxon>Trichomalopsis</taxon>
    </lineage>
</organism>
<name>A0A232F4Y6_9HYME</name>
<dbReference type="PROSITE" id="PS51885">
    <property type="entry name" value="NEPRILYSIN"/>
    <property type="match status" value="1"/>
</dbReference>
<dbReference type="EMBL" id="NNAY01001033">
    <property type="protein sequence ID" value="OXU25407.1"/>
    <property type="molecule type" value="Genomic_DNA"/>
</dbReference>
<dbReference type="GO" id="GO:0016485">
    <property type="term" value="P:protein processing"/>
    <property type="evidence" value="ECO:0007669"/>
    <property type="project" value="TreeGrafter"/>
</dbReference>
<keyword evidence="5" id="KW-1185">Reference proteome</keyword>
<dbReference type="Pfam" id="PF05649">
    <property type="entry name" value="Peptidase_M13_N"/>
    <property type="match status" value="1"/>
</dbReference>
<dbReference type="SUPFAM" id="SSF55486">
    <property type="entry name" value="Metalloproteases ('zincins'), catalytic domain"/>
    <property type="match status" value="1"/>
</dbReference>
<evidence type="ECO:0000313" key="4">
    <source>
        <dbReference type="EMBL" id="OXU25407.1"/>
    </source>
</evidence>
<dbReference type="Gene3D" id="1.10.1380.10">
    <property type="entry name" value="Neutral endopeptidase , domain2"/>
    <property type="match status" value="1"/>
</dbReference>
<dbReference type="STRING" id="543379.A0A232F4Y6"/>
<protein>
    <recommendedName>
        <fullName evidence="3">Peptidase M13 N-terminal domain-containing protein</fullName>
    </recommendedName>
</protein>
<evidence type="ECO:0000259" key="3">
    <source>
        <dbReference type="Pfam" id="PF05649"/>
    </source>
</evidence>
<feature type="non-terminal residue" evidence="4">
    <location>
        <position position="1"/>
    </location>
</feature>
<comment type="similarity">
    <text evidence="2">Belongs to the peptidase M13 family.</text>
</comment>
<dbReference type="Proteomes" id="UP000215335">
    <property type="component" value="Unassembled WGS sequence"/>
</dbReference>
<dbReference type="PANTHER" id="PTHR11733">
    <property type="entry name" value="ZINC METALLOPROTEASE FAMILY M13 NEPRILYSIN-RELATED"/>
    <property type="match status" value="1"/>
</dbReference>
<comment type="caution">
    <text evidence="4">The sequence shown here is derived from an EMBL/GenBank/DDBJ whole genome shotgun (WGS) entry which is preliminary data.</text>
</comment>
<dbReference type="InterPro" id="IPR008753">
    <property type="entry name" value="Peptidase_M13_N"/>
</dbReference>
<dbReference type="AlphaFoldDB" id="A0A232F4Y6"/>
<dbReference type="GO" id="GO:0005886">
    <property type="term" value="C:plasma membrane"/>
    <property type="evidence" value="ECO:0007669"/>
    <property type="project" value="UniProtKB-SubCell"/>
</dbReference>
<comment type="subcellular location">
    <subcellularLocation>
        <location evidence="1">Cell membrane</location>
        <topology evidence="1">Single-pass type II membrane protein</topology>
    </subcellularLocation>
</comment>
<evidence type="ECO:0000313" key="5">
    <source>
        <dbReference type="Proteomes" id="UP000215335"/>
    </source>
</evidence>
<dbReference type="InterPro" id="IPR024079">
    <property type="entry name" value="MetalloPept_cat_dom_sf"/>
</dbReference>
<evidence type="ECO:0000256" key="1">
    <source>
        <dbReference type="ARBA" id="ARBA00004401"/>
    </source>
</evidence>
<accession>A0A232F4Y6</accession>
<reference evidence="4 5" key="1">
    <citation type="journal article" date="2017" name="Curr. Biol.">
        <title>The Evolution of Venom by Co-option of Single-Copy Genes.</title>
        <authorList>
            <person name="Martinson E.O."/>
            <person name="Mrinalini"/>
            <person name="Kelkar Y.D."/>
            <person name="Chang C.H."/>
            <person name="Werren J.H."/>
        </authorList>
    </citation>
    <scope>NUCLEOTIDE SEQUENCE [LARGE SCALE GENOMIC DNA]</scope>
    <source>
        <strain evidence="4 5">Alberta</strain>
        <tissue evidence="4">Whole body</tissue>
    </source>
</reference>
<dbReference type="PANTHER" id="PTHR11733:SF241">
    <property type="entry name" value="GH26575P-RELATED"/>
    <property type="match status" value="1"/>
</dbReference>
<dbReference type="Gene3D" id="3.40.390.10">
    <property type="entry name" value="Collagenase (Catalytic Domain)"/>
    <property type="match status" value="1"/>
</dbReference>
<sequence>VCIVCVWKVGAYDFFQRECNIPQCNEIGRLIYRITSLIHVEQYKTLISTTAEYLNNHVNVDEIACDNFLSFSCQYNTTGAFGGNRYVVRNDHNHQNTDFVDKEKYVLADTFHEILSSTIDERSKNPALHWERQVYANCRKNLNNRNDEYIKYKNQLDEAGRLDKDYHIDYYNNNTNEIVSWVIPDRKYANKGIGFAFFNVEIVTSQTDDLGYTTGQSKRYVQISPMSVNDPLDIGKFFTSYYKNSPTHATKYKSLGKIISDLNQIAPRKTDHEEDESKDVERCTISEWQTKWDLYSSADSHLNWLNHLNSIGLSLRASDEILVKNWAYFEHLADIMHRTHMNAITDFVHLRYIMKTIGFVKPEYSQYSIIPEIKGFTCAPGLMVGVVHSFASKYFPMDNKRALEKMFNELRSNIKENLDTIGESSVRTTAATTKKFLRKLYASDVVIGYPDWVNDNITASFYKIRTVSDHYFQNQLYALESLLQRQVKSYTKGESLYEMDIYYKSLKQEDFNFDLTSNEIILPMSLFNEHDYKYFSSLLFYPINYASAGTAIAQKLYYKYLDEISYATQSDLPRCIESRASSLYNERRKNYILNSASWLLAVRDSFKTSPGLDGLPIHFRNFGSILPKHLFFVIFAQSLCKLPNSATEGPAHHINFALSNSRDFVSTFRCDREHKLYQSNSTRCEPLRQYFK</sequence>